<name>A0A4Y7IVB4_PAPSO</name>
<dbReference type="GO" id="GO:0004722">
    <property type="term" value="F:protein serine/threonine phosphatase activity"/>
    <property type="evidence" value="ECO:0007669"/>
    <property type="project" value="InterPro"/>
</dbReference>
<dbReference type="InterPro" id="IPR001932">
    <property type="entry name" value="PPM-type_phosphatase-like_dom"/>
</dbReference>
<evidence type="ECO:0000259" key="1">
    <source>
        <dbReference type="PROSITE" id="PS51746"/>
    </source>
</evidence>
<dbReference type="Pfam" id="PF00481">
    <property type="entry name" value="PP2C"/>
    <property type="match status" value="2"/>
</dbReference>
<dbReference type="PANTHER" id="PTHR47992">
    <property type="entry name" value="PROTEIN PHOSPHATASE"/>
    <property type="match status" value="1"/>
</dbReference>
<organism evidence="2 3">
    <name type="scientific">Papaver somniferum</name>
    <name type="common">Opium poppy</name>
    <dbReference type="NCBI Taxonomy" id="3469"/>
    <lineage>
        <taxon>Eukaryota</taxon>
        <taxon>Viridiplantae</taxon>
        <taxon>Streptophyta</taxon>
        <taxon>Embryophyta</taxon>
        <taxon>Tracheophyta</taxon>
        <taxon>Spermatophyta</taxon>
        <taxon>Magnoliopsida</taxon>
        <taxon>Ranunculales</taxon>
        <taxon>Papaveraceae</taxon>
        <taxon>Papaveroideae</taxon>
        <taxon>Papaver</taxon>
    </lineage>
</organism>
<dbReference type="InterPro" id="IPR036457">
    <property type="entry name" value="PPM-type-like_dom_sf"/>
</dbReference>
<dbReference type="InterPro" id="IPR015655">
    <property type="entry name" value="PP2C"/>
</dbReference>
<dbReference type="Proteomes" id="UP000316621">
    <property type="component" value="Chromosome 2"/>
</dbReference>
<dbReference type="PROSITE" id="PS51746">
    <property type="entry name" value="PPM_2"/>
    <property type="match status" value="2"/>
</dbReference>
<proteinExistence type="predicted"/>
<evidence type="ECO:0000313" key="2">
    <source>
        <dbReference type="EMBL" id="RZC51720.1"/>
    </source>
</evidence>
<dbReference type="EMBL" id="CM010716">
    <property type="protein sequence ID" value="RZC51720.1"/>
    <property type="molecule type" value="Genomic_DNA"/>
</dbReference>
<accession>A0A4Y7IVB4</accession>
<keyword evidence="3" id="KW-1185">Reference proteome</keyword>
<dbReference type="Gramene" id="RZC51720">
    <property type="protein sequence ID" value="RZC51720"/>
    <property type="gene ID" value="C5167_020148"/>
</dbReference>
<sequence length="650" mass="70877">MGICMSCASSGNGDENIIKDIYENAVIMDSRSDNKTLSLIGSVYSQQGSKATNQDSALLQQGFGTDGGALCGVFDGHGINGHVASRLVRELLPSLLLDQKKTISSSTDGDDYVEEWSKACVGAYQMMDDELKSRRENLDCSCSGTTSVTIIKEGQDLVISNLGDSRAVLGSTNSDNGDMMAVQLTTDLKPSVPEEAERIRKSKGRIFALVNEAHIERVWLPNQYYPGLAMARAFGDFDLKEYGVIAVPQVSHHRLNNNDKFVVLASDGVWDVLSNDQVVSIISSARPETAAKAVVDAAVVGWRRFPHVKMDDISVSCMFFHETTKSIFEQSTMGICMSCTSSSNPDESIIHENAVIIDSRSDGTPKLIGSVYSQKGDKATNQDSAILQQGFGVNDGALCGVFDGHGRNGQVVSKLVRELLPSLLLDQKNSSTNGEDYVEDWSKACIGAYQVMDDELRSRENLDCSCSGSTSVTIIKQGADLILANLGDSRAVLGTSSDNGELMAVQLTTDLKPSVLEEAERIRSRRGRVFALQREAHIERVWLPDEDYPGLAMTRAFGDFELKDYGIIAIPQISHYHLNINDKFVVLASDGVWDMLSNDQVVSIMSSARPETAAEAVVDAAVVGWKRFPHIKMDDISVSCMFFHEISQNL</sequence>
<evidence type="ECO:0000313" key="3">
    <source>
        <dbReference type="Proteomes" id="UP000316621"/>
    </source>
</evidence>
<dbReference type="STRING" id="3469.A0A4Y7IVB4"/>
<dbReference type="SMART" id="SM00332">
    <property type="entry name" value="PP2Cc"/>
    <property type="match status" value="2"/>
</dbReference>
<dbReference type="CDD" id="cd00143">
    <property type="entry name" value="PP2Cc"/>
    <property type="match status" value="2"/>
</dbReference>
<reference evidence="2 3" key="1">
    <citation type="journal article" date="2018" name="Science">
        <title>The opium poppy genome and morphinan production.</title>
        <authorList>
            <person name="Guo L."/>
            <person name="Winzer T."/>
            <person name="Yang X."/>
            <person name="Li Y."/>
            <person name="Ning Z."/>
            <person name="He Z."/>
            <person name="Teodor R."/>
            <person name="Lu Y."/>
            <person name="Bowser T.A."/>
            <person name="Graham I.A."/>
            <person name="Ye K."/>
        </authorList>
    </citation>
    <scope>NUCLEOTIDE SEQUENCE [LARGE SCALE GENOMIC DNA]</scope>
    <source>
        <strain evidence="3">cv. HN1</strain>
        <tissue evidence="2">Leaves</tissue>
    </source>
</reference>
<dbReference type="SUPFAM" id="SSF81606">
    <property type="entry name" value="PP2C-like"/>
    <property type="match status" value="2"/>
</dbReference>
<dbReference type="Gene3D" id="3.60.40.10">
    <property type="entry name" value="PPM-type phosphatase domain"/>
    <property type="match status" value="2"/>
</dbReference>
<protein>
    <recommendedName>
        <fullName evidence="1">PPM-type phosphatase domain-containing protein</fullName>
    </recommendedName>
</protein>
<gene>
    <name evidence="2" type="ORF">C5167_020148</name>
</gene>
<feature type="domain" description="PPM-type phosphatase" evidence="1">
    <location>
        <begin position="40"/>
        <end position="320"/>
    </location>
</feature>
<dbReference type="AlphaFoldDB" id="A0A4Y7IVB4"/>
<feature type="domain" description="PPM-type phosphatase" evidence="1">
    <location>
        <begin position="367"/>
        <end position="643"/>
    </location>
</feature>